<keyword evidence="2" id="KW-1185">Reference proteome</keyword>
<reference evidence="2" key="1">
    <citation type="submission" date="2016-11" db="EMBL/GenBank/DDBJ databases">
        <authorList>
            <person name="Varghese N."/>
            <person name="Submissions S."/>
        </authorList>
    </citation>
    <scope>NUCLEOTIDE SEQUENCE [LARGE SCALE GENOMIC DNA]</scope>
    <source>
        <strain evidence="2">DSM 26899</strain>
    </source>
</reference>
<dbReference type="Proteomes" id="UP000184364">
    <property type="component" value="Unassembled WGS sequence"/>
</dbReference>
<dbReference type="NCBIfam" id="NF047798">
    <property type="entry name" value="leader_Chryseo"/>
    <property type="match status" value="1"/>
</dbReference>
<dbReference type="InterPro" id="IPR058074">
    <property type="entry name" value="Bacteriocin-like"/>
</dbReference>
<dbReference type="AlphaFoldDB" id="A0A1M6YJE3"/>
<evidence type="ECO:0000313" key="2">
    <source>
        <dbReference type="Proteomes" id="UP000184364"/>
    </source>
</evidence>
<accession>A0A1M6YJE3</accession>
<name>A0A1M6YJE3_9FLAO</name>
<sequence>MRKLEKISRENLKSINGSGSVPCLDDPAVIKCYLPGFPNGVCMFQYQCCIKLGTDPEGCKLNP</sequence>
<dbReference type="EMBL" id="FRAV01000013">
    <property type="protein sequence ID" value="SHL18195.1"/>
    <property type="molecule type" value="Genomic_DNA"/>
</dbReference>
<protein>
    <submittedName>
        <fullName evidence="1">Uncharacterized protein</fullName>
    </submittedName>
</protein>
<dbReference type="OrthoDB" id="1264991at2"/>
<organism evidence="1 2">
    <name type="scientific">Chryseobacterium polytrichastri</name>
    <dbReference type="NCBI Taxonomy" id="1302687"/>
    <lineage>
        <taxon>Bacteria</taxon>
        <taxon>Pseudomonadati</taxon>
        <taxon>Bacteroidota</taxon>
        <taxon>Flavobacteriia</taxon>
        <taxon>Flavobacteriales</taxon>
        <taxon>Weeksellaceae</taxon>
        <taxon>Chryseobacterium group</taxon>
        <taxon>Chryseobacterium</taxon>
    </lineage>
</organism>
<evidence type="ECO:0000313" key="1">
    <source>
        <dbReference type="EMBL" id="SHL18195.1"/>
    </source>
</evidence>
<dbReference type="RefSeq" id="WP_073292775.1">
    <property type="nucleotide sequence ID" value="NZ_FRAV01000013.1"/>
</dbReference>
<proteinExistence type="predicted"/>
<gene>
    <name evidence="1" type="ORF">SAMN05444267_101364</name>
</gene>